<dbReference type="CDD" id="cd00143">
    <property type="entry name" value="PP2Cc"/>
    <property type="match status" value="1"/>
</dbReference>
<dbReference type="AlphaFoldDB" id="A0A2P6N0U8"/>
<organism evidence="3 4">
    <name type="scientific">Planoprotostelium fungivorum</name>
    <dbReference type="NCBI Taxonomy" id="1890364"/>
    <lineage>
        <taxon>Eukaryota</taxon>
        <taxon>Amoebozoa</taxon>
        <taxon>Evosea</taxon>
        <taxon>Variosea</taxon>
        <taxon>Cavosteliida</taxon>
        <taxon>Cavosteliaceae</taxon>
        <taxon>Planoprotostelium</taxon>
    </lineage>
</organism>
<evidence type="ECO:0000259" key="2">
    <source>
        <dbReference type="PROSITE" id="PS51746"/>
    </source>
</evidence>
<dbReference type="SMART" id="SM00332">
    <property type="entry name" value="PP2Cc"/>
    <property type="match status" value="1"/>
</dbReference>
<dbReference type="PROSITE" id="PS51746">
    <property type="entry name" value="PPM_2"/>
    <property type="match status" value="1"/>
</dbReference>
<feature type="compositionally biased region" description="Pro residues" evidence="1">
    <location>
        <begin position="476"/>
        <end position="489"/>
    </location>
</feature>
<dbReference type="GO" id="GO:0004722">
    <property type="term" value="F:protein serine/threonine phosphatase activity"/>
    <property type="evidence" value="ECO:0007669"/>
    <property type="project" value="InterPro"/>
</dbReference>
<accession>A0A2P6N0U8</accession>
<evidence type="ECO:0000256" key="1">
    <source>
        <dbReference type="SAM" id="MobiDB-lite"/>
    </source>
</evidence>
<name>A0A2P6N0U8_9EUKA</name>
<dbReference type="Pfam" id="PF00481">
    <property type="entry name" value="PP2C"/>
    <property type="match status" value="1"/>
</dbReference>
<dbReference type="InterPro" id="IPR015655">
    <property type="entry name" value="PP2C"/>
</dbReference>
<evidence type="ECO:0000313" key="3">
    <source>
        <dbReference type="EMBL" id="PRP77574.1"/>
    </source>
</evidence>
<dbReference type="EMBL" id="MDYQ01000257">
    <property type="protein sequence ID" value="PRP77574.1"/>
    <property type="molecule type" value="Genomic_DNA"/>
</dbReference>
<dbReference type="InParanoid" id="A0A2P6N0U8"/>
<feature type="region of interest" description="Disordered" evidence="1">
    <location>
        <begin position="466"/>
        <end position="489"/>
    </location>
</feature>
<reference evidence="3 4" key="1">
    <citation type="journal article" date="2018" name="Genome Biol. Evol.">
        <title>Multiple Roots of Fruiting Body Formation in Amoebozoa.</title>
        <authorList>
            <person name="Hillmann F."/>
            <person name="Forbes G."/>
            <person name="Novohradska S."/>
            <person name="Ferling I."/>
            <person name="Riege K."/>
            <person name="Groth M."/>
            <person name="Westermann M."/>
            <person name="Marz M."/>
            <person name="Spaller T."/>
            <person name="Winckler T."/>
            <person name="Schaap P."/>
            <person name="Glockner G."/>
        </authorList>
    </citation>
    <scope>NUCLEOTIDE SEQUENCE [LARGE SCALE GENOMIC DNA]</scope>
    <source>
        <strain evidence="3 4">Jena</strain>
    </source>
</reference>
<dbReference type="PANTHER" id="PTHR13832">
    <property type="entry name" value="PROTEIN PHOSPHATASE 2C"/>
    <property type="match status" value="1"/>
</dbReference>
<feature type="domain" description="PPM-type phosphatase" evidence="2">
    <location>
        <begin position="119"/>
        <end position="460"/>
    </location>
</feature>
<sequence length="489" mass="54288">MMRMVGTPARLQQLIHSSTLKAWMPTKRFQSTAAGAASSTAEGAVTAKVTKSKTETALTTGLLLGGAATAIYGISSYSTSKEDEPTVGLDPQKLRAYQALDPIRAHQEVKLPPNASQGYISSCHINTFAANEPCEDRYQIEYAPEGASYFLVADGHTGTEASQYAKNKLIQWVRWSLSNRPRTDSTDPLAIEKDDISAIRKGFQQADKQFLEYHLRQKEKRGGLAGACLNMAIIHKAHLYVANAGDCRAVIATRSEGKLKAVPLSEDHTGETEIERLRAEHTDDPDVVVRGRIKGRLQPSRGLGDGLYKLPEYSQVYRDTRNRELAKKWNPPYTTADPVVKSVPLTDRDEFVILATDGLWDHLSNDEAVSIVDSYKVRMLLNSKLSVRQKDVERNASTALIMRALEIAAKSSIDKGKIQTQGEMKGDITRQDKLENYILKLEPKQKRRVHDDITVLVVFLNRSKLKKEAEPTSRLPDPPQPLETPTPEG</sequence>
<comment type="caution">
    <text evidence="3">The sequence shown here is derived from an EMBL/GenBank/DDBJ whole genome shotgun (WGS) entry which is preliminary data.</text>
</comment>
<dbReference type="STRING" id="1890364.A0A2P6N0U8"/>
<gene>
    <name evidence="3" type="ORF">PROFUN_00435</name>
</gene>
<dbReference type="InterPro" id="IPR001932">
    <property type="entry name" value="PPM-type_phosphatase-like_dom"/>
</dbReference>
<dbReference type="PANTHER" id="PTHR13832:SF792">
    <property type="entry name" value="GM14286P"/>
    <property type="match status" value="1"/>
</dbReference>
<keyword evidence="4" id="KW-1185">Reference proteome</keyword>
<proteinExistence type="predicted"/>
<dbReference type="OrthoDB" id="420076at2759"/>
<evidence type="ECO:0000313" key="4">
    <source>
        <dbReference type="Proteomes" id="UP000241769"/>
    </source>
</evidence>
<dbReference type="InterPro" id="IPR036457">
    <property type="entry name" value="PPM-type-like_dom_sf"/>
</dbReference>
<dbReference type="Gene3D" id="3.60.40.10">
    <property type="entry name" value="PPM-type phosphatase domain"/>
    <property type="match status" value="1"/>
</dbReference>
<dbReference type="Proteomes" id="UP000241769">
    <property type="component" value="Unassembled WGS sequence"/>
</dbReference>
<protein>
    <recommendedName>
        <fullName evidence="2">PPM-type phosphatase domain-containing protein</fullName>
    </recommendedName>
</protein>
<dbReference type="SUPFAM" id="SSF81606">
    <property type="entry name" value="PP2C-like"/>
    <property type="match status" value="1"/>
</dbReference>